<name>A0A1G7U754_9BURK</name>
<gene>
    <name evidence="2" type="ORF">SAMN05216466_103334</name>
</gene>
<feature type="chain" id="PRO_5011460967" evidence="1">
    <location>
        <begin position="23"/>
        <end position="461"/>
    </location>
</feature>
<dbReference type="Proteomes" id="UP000199706">
    <property type="component" value="Unassembled WGS sequence"/>
</dbReference>
<reference evidence="2 3" key="1">
    <citation type="submission" date="2016-10" db="EMBL/GenBank/DDBJ databases">
        <authorList>
            <person name="de Groot N.N."/>
        </authorList>
    </citation>
    <scope>NUCLEOTIDE SEQUENCE [LARGE SCALE GENOMIC DNA]</scope>
    <source>
        <strain evidence="2 3">LMG 2247</strain>
    </source>
</reference>
<feature type="signal peptide" evidence="1">
    <location>
        <begin position="1"/>
        <end position="22"/>
    </location>
</feature>
<sequence length="461" mass="49572">MMNCKTRLSGLLLALLTSTAFGVGLDVAPAEPESPPASATVQGSPATGYFSTPNPDYFRQKLIANGIDPDSEQGRVITYWVVKIARDPAWRPVGAGQMPKLSAFWAIGLSPDDRLKVMRLLKDIATDPANDCRTSPLQETDFMAFAKKASPRTFEDGMEMLQIAMDSSKSGRAADHYSLADLLDAEACLNATPPLPPGTPGYPPGPCGQLVYAIDALDKSPEPTRERGSYDFLQVMSHGKAAFQSVLDDSVAYFDEHFDERRLPEAMRRSLPADGSRPLPYSRITVDAQWVNKTTPGDDAVFKDVFVNRRNNGVIGELVTADGWSDFTLSYRLASLRIQTVGTGMATTQMGTLEDLGAIAVANGALVPGESIHIAAPQPSEGGKSTDCVVGQSSPASQIFPSLKGAAIGLQCARAKKGGAMARWHTTWLPEYGILWTDSIDDEDGRTEAVIRNITIEGASQ</sequence>
<organism evidence="2 3">
    <name type="scientific">Paraburkholderia phenazinium</name>
    <dbReference type="NCBI Taxonomy" id="60549"/>
    <lineage>
        <taxon>Bacteria</taxon>
        <taxon>Pseudomonadati</taxon>
        <taxon>Pseudomonadota</taxon>
        <taxon>Betaproteobacteria</taxon>
        <taxon>Burkholderiales</taxon>
        <taxon>Burkholderiaceae</taxon>
        <taxon>Paraburkholderia</taxon>
    </lineage>
</organism>
<proteinExistence type="predicted"/>
<dbReference type="AlphaFoldDB" id="A0A1G7U754"/>
<evidence type="ECO:0000313" key="3">
    <source>
        <dbReference type="Proteomes" id="UP000199706"/>
    </source>
</evidence>
<evidence type="ECO:0000256" key="1">
    <source>
        <dbReference type="SAM" id="SignalP"/>
    </source>
</evidence>
<protein>
    <submittedName>
        <fullName evidence="2">Uncharacterized protein</fullName>
    </submittedName>
</protein>
<accession>A0A1G7U754</accession>
<evidence type="ECO:0000313" key="2">
    <source>
        <dbReference type="EMBL" id="SDG43406.1"/>
    </source>
</evidence>
<dbReference type="EMBL" id="FNCJ01000003">
    <property type="protein sequence ID" value="SDG43406.1"/>
    <property type="molecule type" value="Genomic_DNA"/>
</dbReference>
<keyword evidence="1" id="KW-0732">Signal</keyword>